<organism evidence="1 2">
    <name type="scientific">Durusdinium trenchii</name>
    <dbReference type="NCBI Taxonomy" id="1381693"/>
    <lineage>
        <taxon>Eukaryota</taxon>
        <taxon>Sar</taxon>
        <taxon>Alveolata</taxon>
        <taxon>Dinophyceae</taxon>
        <taxon>Suessiales</taxon>
        <taxon>Symbiodiniaceae</taxon>
        <taxon>Durusdinium</taxon>
    </lineage>
</organism>
<reference evidence="1 2" key="1">
    <citation type="submission" date="2024-02" db="EMBL/GenBank/DDBJ databases">
        <authorList>
            <person name="Chen Y."/>
            <person name="Shah S."/>
            <person name="Dougan E. K."/>
            <person name="Thang M."/>
            <person name="Chan C."/>
        </authorList>
    </citation>
    <scope>NUCLEOTIDE SEQUENCE [LARGE SCALE GENOMIC DNA]</scope>
</reference>
<evidence type="ECO:0000313" key="2">
    <source>
        <dbReference type="Proteomes" id="UP001642484"/>
    </source>
</evidence>
<evidence type="ECO:0000313" key="1">
    <source>
        <dbReference type="EMBL" id="CAK9085543.1"/>
    </source>
</evidence>
<comment type="caution">
    <text evidence="1">The sequence shown here is derived from an EMBL/GenBank/DDBJ whole genome shotgun (WGS) entry which is preliminary data.</text>
</comment>
<sequence length="306" mass="33611">MASRERFEFEGWAQEAQIPSAPRTGKPWDPCCLALEEDEIIEELLMVLLNAGLTPLAVQCVQKQQGPQRLLKALQMVFGIAISIQEPAYYFPSDLSELKGSKGPPGLVETEGECCGDGFVAERFVAESLLTSSHRFLARGKAESFSLDHRAFTKNHKGRRLSLVSEDRVHQQGTERYIVAFTSGELSRADGVGIIFSSGLPRSSDIQKIISVFLNRTGRICSRINQRVTRIAASLPQIELGDILEVVNNMELHSLTFTLWAKTGTECSASVSYKEVASAMGFDRRPVPGHLAIVVKNPGVSVSLFS</sequence>
<dbReference type="Proteomes" id="UP001642484">
    <property type="component" value="Unassembled WGS sequence"/>
</dbReference>
<accession>A0ABP0QBD4</accession>
<dbReference type="EMBL" id="CAXAMN010024306">
    <property type="protein sequence ID" value="CAK9085543.1"/>
    <property type="molecule type" value="Genomic_DNA"/>
</dbReference>
<name>A0ABP0QBD4_9DINO</name>
<gene>
    <name evidence="1" type="ORF">CCMP2556_LOCUS41529</name>
</gene>
<protein>
    <submittedName>
        <fullName evidence="1">Uncharacterized protein</fullName>
    </submittedName>
</protein>
<proteinExistence type="predicted"/>
<keyword evidence="2" id="KW-1185">Reference proteome</keyword>